<dbReference type="Proteomes" id="UP001549363">
    <property type="component" value="Unassembled WGS sequence"/>
</dbReference>
<organism evidence="2 3">
    <name type="scientific">Lysinibacillus parviboronicapiens</name>
    <dbReference type="NCBI Taxonomy" id="436516"/>
    <lineage>
        <taxon>Bacteria</taxon>
        <taxon>Bacillati</taxon>
        <taxon>Bacillota</taxon>
        <taxon>Bacilli</taxon>
        <taxon>Bacillales</taxon>
        <taxon>Bacillaceae</taxon>
        <taxon>Lysinibacillus</taxon>
    </lineage>
</organism>
<proteinExistence type="predicted"/>
<dbReference type="Pfam" id="PF00535">
    <property type="entry name" value="Glycos_transf_2"/>
    <property type="match status" value="1"/>
</dbReference>
<sequence length="389" mass="44776">MHSISVVIPTFNAEKFIEKSIMCILNQTVKIDEIIIIDDCSSDQTCEVVKDLLKEHSTIKLVEQKVNQGVSSARNKGIHEATGDWILFLDADDECSENLVETYMVKINEAIEDISAIYSAYYQIDEHSQVISSQMKGKRLSAIEGFCDILIRNPIISPSGVLVKKSRLIEMAGFNTSIKCDEDVDLWVRLLDKNYSIEYIDKPLSFIRRHSNNTTSSMNTSHNAEKLIMDQYGLDYIKEKLYKRSYTMEKNSLDFALFLIRYKQWKQCEKLLENTRVLEDSSHYVTYCFLKSIVYIEDKRFNEALDEYEKILVADVTHGAALNNSGVIYAMNGNKEKAITNMEQAMLLFPGYLDAQHNIMLIENSETDKSLYRFTLRELRPVLLSYSTD</sequence>
<dbReference type="PANTHER" id="PTHR43685:SF2">
    <property type="entry name" value="GLYCOSYLTRANSFERASE 2-LIKE DOMAIN-CONTAINING PROTEIN"/>
    <property type="match status" value="1"/>
</dbReference>
<reference evidence="2 3" key="1">
    <citation type="submission" date="2024-06" db="EMBL/GenBank/DDBJ databases">
        <title>Sorghum-associated microbial communities from plants grown in Nebraska, USA.</title>
        <authorList>
            <person name="Schachtman D."/>
        </authorList>
    </citation>
    <scope>NUCLEOTIDE SEQUENCE [LARGE SCALE GENOMIC DNA]</scope>
    <source>
        <strain evidence="2 3">736</strain>
    </source>
</reference>
<dbReference type="InterPro" id="IPR001173">
    <property type="entry name" value="Glyco_trans_2-like"/>
</dbReference>
<dbReference type="Gene3D" id="3.90.550.10">
    <property type="entry name" value="Spore Coat Polysaccharide Biosynthesis Protein SpsA, Chain A"/>
    <property type="match status" value="1"/>
</dbReference>
<gene>
    <name evidence="2" type="ORF">ABIA69_001861</name>
</gene>
<dbReference type="InterPro" id="IPR029044">
    <property type="entry name" value="Nucleotide-diphossugar_trans"/>
</dbReference>
<dbReference type="SUPFAM" id="SSF48452">
    <property type="entry name" value="TPR-like"/>
    <property type="match status" value="1"/>
</dbReference>
<dbReference type="RefSeq" id="WP_354471604.1">
    <property type="nucleotide sequence ID" value="NZ_JBEPSB010000006.1"/>
</dbReference>
<accession>A0ABV2PID0</accession>
<evidence type="ECO:0000259" key="1">
    <source>
        <dbReference type="Pfam" id="PF00535"/>
    </source>
</evidence>
<dbReference type="SUPFAM" id="SSF53448">
    <property type="entry name" value="Nucleotide-diphospho-sugar transferases"/>
    <property type="match status" value="1"/>
</dbReference>
<evidence type="ECO:0000313" key="2">
    <source>
        <dbReference type="EMBL" id="MET4560717.1"/>
    </source>
</evidence>
<keyword evidence="3" id="KW-1185">Reference proteome</keyword>
<dbReference type="EMBL" id="JBEPSB010000006">
    <property type="protein sequence ID" value="MET4560717.1"/>
    <property type="molecule type" value="Genomic_DNA"/>
</dbReference>
<feature type="domain" description="Glycosyltransferase 2-like" evidence="1">
    <location>
        <begin position="5"/>
        <end position="122"/>
    </location>
</feature>
<dbReference type="Gene3D" id="1.25.40.10">
    <property type="entry name" value="Tetratricopeptide repeat domain"/>
    <property type="match status" value="1"/>
</dbReference>
<dbReference type="InterPro" id="IPR011990">
    <property type="entry name" value="TPR-like_helical_dom_sf"/>
</dbReference>
<dbReference type="InterPro" id="IPR019734">
    <property type="entry name" value="TPR_rpt"/>
</dbReference>
<evidence type="ECO:0000313" key="3">
    <source>
        <dbReference type="Proteomes" id="UP001549363"/>
    </source>
</evidence>
<dbReference type="SMART" id="SM00028">
    <property type="entry name" value="TPR"/>
    <property type="match status" value="2"/>
</dbReference>
<name>A0ABV2PID0_9BACI</name>
<dbReference type="InterPro" id="IPR050834">
    <property type="entry name" value="Glycosyltransf_2"/>
</dbReference>
<dbReference type="PANTHER" id="PTHR43685">
    <property type="entry name" value="GLYCOSYLTRANSFERASE"/>
    <property type="match status" value="1"/>
</dbReference>
<protein>
    <submittedName>
        <fullName evidence="2">Glycosyltransferase involved in cell wall biosynthesis</fullName>
    </submittedName>
</protein>
<comment type="caution">
    <text evidence="2">The sequence shown here is derived from an EMBL/GenBank/DDBJ whole genome shotgun (WGS) entry which is preliminary data.</text>
</comment>